<dbReference type="Pfam" id="PF12802">
    <property type="entry name" value="MarR_2"/>
    <property type="match status" value="1"/>
</dbReference>
<dbReference type="InterPro" id="IPR036388">
    <property type="entry name" value="WH-like_DNA-bd_sf"/>
</dbReference>
<evidence type="ECO:0000256" key="3">
    <source>
        <dbReference type="ARBA" id="ARBA00023163"/>
    </source>
</evidence>
<comment type="caution">
    <text evidence="5">The sequence shown here is derived from an EMBL/GenBank/DDBJ whole genome shotgun (WGS) entry which is preliminary data.</text>
</comment>
<dbReference type="InterPro" id="IPR023187">
    <property type="entry name" value="Tscrpt_reg_MarR-type_CS"/>
</dbReference>
<proteinExistence type="predicted"/>
<keyword evidence="3" id="KW-0804">Transcription</keyword>
<dbReference type="SMART" id="SM00347">
    <property type="entry name" value="HTH_MARR"/>
    <property type="match status" value="1"/>
</dbReference>
<evidence type="ECO:0000259" key="4">
    <source>
        <dbReference type="PROSITE" id="PS50995"/>
    </source>
</evidence>
<dbReference type="InterPro" id="IPR036390">
    <property type="entry name" value="WH_DNA-bd_sf"/>
</dbReference>
<keyword evidence="1" id="KW-0805">Transcription regulation</keyword>
<organism evidence="5 6">
    <name type="scientific">Streptococcus urinalis 2285-97</name>
    <dbReference type="NCBI Taxonomy" id="764291"/>
    <lineage>
        <taxon>Bacteria</taxon>
        <taxon>Bacillati</taxon>
        <taxon>Bacillota</taxon>
        <taxon>Bacilli</taxon>
        <taxon>Lactobacillales</taxon>
        <taxon>Streptococcaceae</taxon>
        <taxon>Streptococcus</taxon>
    </lineage>
</organism>
<dbReference type="GO" id="GO:0003700">
    <property type="term" value="F:DNA-binding transcription factor activity"/>
    <property type="evidence" value="ECO:0007669"/>
    <property type="project" value="InterPro"/>
</dbReference>
<dbReference type="Proteomes" id="UP000005388">
    <property type="component" value="Unassembled WGS sequence"/>
</dbReference>
<dbReference type="PANTHER" id="PTHR42756:SF1">
    <property type="entry name" value="TRANSCRIPTIONAL REPRESSOR OF EMRAB OPERON"/>
    <property type="match status" value="1"/>
</dbReference>
<gene>
    <name evidence="5" type="ORF">STRUR_2015</name>
</gene>
<dbReference type="PANTHER" id="PTHR42756">
    <property type="entry name" value="TRANSCRIPTIONAL REGULATOR, MARR"/>
    <property type="match status" value="1"/>
</dbReference>
<dbReference type="Gene3D" id="1.10.10.10">
    <property type="entry name" value="Winged helix-like DNA-binding domain superfamily/Winged helix DNA-binding domain"/>
    <property type="match status" value="1"/>
</dbReference>
<sequence>MANAMESGFRELKNFINEVEQFIYEEAKHFDVEHLGGPQGFVIMYLLENPDKDLSFKDVESHLKISKSVTSNLIRRMERNGFVEVQISKKDKRVKHICLTDFGRGKADQLKQYLDHIHDVFLKDITKEDAEITRKVLFTLKTNIKNEMKRRN</sequence>
<protein>
    <submittedName>
        <fullName evidence="5">Transcriptional regulator, MarR family</fullName>
    </submittedName>
</protein>
<dbReference type="RefSeq" id="WP_006738845.1">
    <property type="nucleotide sequence ID" value="NZ_AEUZ02000001.1"/>
</dbReference>
<evidence type="ECO:0000313" key="6">
    <source>
        <dbReference type="Proteomes" id="UP000005388"/>
    </source>
</evidence>
<name>G5KE77_9STRE</name>
<dbReference type="AlphaFoldDB" id="G5KE77"/>
<accession>G5KE77</accession>
<keyword evidence="2" id="KW-0238">DNA-binding</keyword>
<dbReference type="eggNOG" id="COG1846">
    <property type="taxonomic scope" value="Bacteria"/>
</dbReference>
<dbReference type="STRING" id="764291.STRUR_2015"/>
<dbReference type="InterPro" id="IPR000835">
    <property type="entry name" value="HTH_MarR-typ"/>
</dbReference>
<evidence type="ECO:0000313" key="5">
    <source>
        <dbReference type="EMBL" id="EHJ56074.1"/>
    </source>
</evidence>
<keyword evidence="6" id="KW-1185">Reference proteome</keyword>
<feature type="domain" description="HTH marR-type" evidence="4">
    <location>
        <begin position="1"/>
        <end position="142"/>
    </location>
</feature>
<dbReference type="EMBL" id="AEUZ02000001">
    <property type="protein sequence ID" value="EHJ56074.1"/>
    <property type="molecule type" value="Genomic_DNA"/>
</dbReference>
<dbReference type="SUPFAM" id="SSF46785">
    <property type="entry name" value="Winged helix' DNA-binding domain"/>
    <property type="match status" value="1"/>
</dbReference>
<dbReference type="GO" id="GO:0003677">
    <property type="term" value="F:DNA binding"/>
    <property type="evidence" value="ECO:0007669"/>
    <property type="project" value="UniProtKB-KW"/>
</dbReference>
<reference evidence="5 6" key="1">
    <citation type="journal article" date="2014" name="Int. J. Syst. Evol. Microbiol.">
        <title>Phylogenomics and the dynamic genome evolution of the genus Streptococcus.</title>
        <authorList>
            <consortium name="The Broad Institute Genome Sequencing Platform"/>
            <person name="Richards V.P."/>
            <person name="Palmer S.R."/>
            <person name="Pavinski Bitar P.D."/>
            <person name="Qin X."/>
            <person name="Weinstock G.M."/>
            <person name="Highlander S.K."/>
            <person name="Town C.D."/>
            <person name="Burne R.A."/>
            <person name="Stanhope M.J."/>
        </authorList>
    </citation>
    <scope>NUCLEOTIDE SEQUENCE [LARGE SCALE GENOMIC DNA]</scope>
    <source>
        <strain evidence="5 6">2285-97</strain>
    </source>
</reference>
<evidence type="ECO:0000256" key="2">
    <source>
        <dbReference type="ARBA" id="ARBA00023125"/>
    </source>
</evidence>
<dbReference type="PROSITE" id="PS01117">
    <property type="entry name" value="HTH_MARR_1"/>
    <property type="match status" value="1"/>
</dbReference>
<evidence type="ECO:0000256" key="1">
    <source>
        <dbReference type="ARBA" id="ARBA00023015"/>
    </source>
</evidence>
<dbReference type="PROSITE" id="PS50995">
    <property type="entry name" value="HTH_MARR_2"/>
    <property type="match status" value="1"/>
</dbReference>